<evidence type="ECO:0000259" key="4">
    <source>
        <dbReference type="PROSITE" id="PS50949"/>
    </source>
</evidence>
<comment type="caution">
    <text evidence="5">The sequence shown here is derived from an EMBL/GenBank/DDBJ whole genome shotgun (WGS) entry which is preliminary data.</text>
</comment>
<proteinExistence type="predicted"/>
<name>A0A6L8MTT0_9BURK</name>
<keyword evidence="1" id="KW-0805">Transcription regulation</keyword>
<dbReference type="GO" id="GO:0045892">
    <property type="term" value="P:negative regulation of DNA-templated transcription"/>
    <property type="evidence" value="ECO:0007669"/>
    <property type="project" value="TreeGrafter"/>
</dbReference>
<evidence type="ECO:0000313" key="6">
    <source>
        <dbReference type="Proteomes" id="UP000474565"/>
    </source>
</evidence>
<dbReference type="EMBL" id="WWCP01000067">
    <property type="protein sequence ID" value="MYM85428.1"/>
    <property type="molecule type" value="Genomic_DNA"/>
</dbReference>
<sequence length="246" mass="27646">MKKSTVPAADDRLPLYQRVRDDMLARISSGEWQTTAAIPTEGELTKHYGVAMGTLRKAIDTLVADGMLERSQGRGTFIRRPSFDASLFRFFRHQMRGGKHQVPRSRILNRTLTTPPVAVAAALHLLKKSQAIRIDRLRLVDDKPVLLEEIWLPQTEFAALMKIAPADFPDLLYPLYETLCGKVIASAEETLTVDSAGSHDAELMGIQAGQPVVVIERLALGFDRHPLEWCRSRGPAEDFRYQVEIR</sequence>
<dbReference type="Gene3D" id="1.10.10.10">
    <property type="entry name" value="Winged helix-like DNA-binding domain superfamily/Winged helix DNA-binding domain"/>
    <property type="match status" value="1"/>
</dbReference>
<dbReference type="Pfam" id="PF07702">
    <property type="entry name" value="UTRA"/>
    <property type="match status" value="1"/>
</dbReference>
<dbReference type="SMART" id="SM00866">
    <property type="entry name" value="UTRA"/>
    <property type="match status" value="1"/>
</dbReference>
<dbReference type="PANTHER" id="PTHR44846">
    <property type="entry name" value="MANNOSYL-D-GLYCERATE TRANSPORT/METABOLISM SYSTEM REPRESSOR MNGR-RELATED"/>
    <property type="match status" value="1"/>
</dbReference>
<dbReference type="GO" id="GO:0003700">
    <property type="term" value="F:DNA-binding transcription factor activity"/>
    <property type="evidence" value="ECO:0007669"/>
    <property type="project" value="InterPro"/>
</dbReference>
<dbReference type="RefSeq" id="WP_161021721.1">
    <property type="nucleotide sequence ID" value="NZ_WWCP01000067.1"/>
</dbReference>
<dbReference type="SUPFAM" id="SSF46785">
    <property type="entry name" value="Winged helix' DNA-binding domain"/>
    <property type="match status" value="1"/>
</dbReference>
<dbReference type="InterPro" id="IPR050679">
    <property type="entry name" value="Bact_HTH_transcr_reg"/>
</dbReference>
<evidence type="ECO:0000256" key="2">
    <source>
        <dbReference type="ARBA" id="ARBA00023125"/>
    </source>
</evidence>
<protein>
    <submittedName>
        <fullName evidence="5">UTRA domain-containing protein</fullName>
    </submittedName>
</protein>
<dbReference type="GO" id="GO:0003677">
    <property type="term" value="F:DNA binding"/>
    <property type="evidence" value="ECO:0007669"/>
    <property type="project" value="UniProtKB-KW"/>
</dbReference>
<dbReference type="AlphaFoldDB" id="A0A6L8MTT0"/>
<keyword evidence="3" id="KW-0804">Transcription</keyword>
<organism evidence="5 6">
    <name type="scientific">Duganella lactea</name>
    <dbReference type="NCBI Taxonomy" id="2692173"/>
    <lineage>
        <taxon>Bacteria</taxon>
        <taxon>Pseudomonadati</taxon>
        <taxon>Pseudomonadota</taxon>
        <taxon>Betaproteobacteria</taxon>
        <taxon>Burkholderiales</taxon>
        <taxon>Oxalobacteraceae</taxon>
        <taxon>Telluria group</taxon>
        <taxon>Duganella</taxon>
    </lineage>
</organism>
<accession>A0A6L8MTT0</accession>
<dbReference type="Proteomes" id="UP000474565">
    <property type="component" value="Unassembled WGS sequence"/>
</dbReference>
<dbReference type="PROSITE" id="PS50949">
    <property type="entry name" value="HTH_GNTR"/>
    <property type="match status" value="1"/>
</dbReference>
<dbReference type="SMART" id="SM00345">
    <property type="entry name" value="HTH_GNTR"/>
    <property type="match status" value="1"/>
</dbReference>
<dbReference type="Pfam" id="PF00392">
    <property type="entry name" value="GntR"/>
    <property type="match status" value="1"/>
</dbReference>
<dbReference type="InterPro" id="IPR000524">
    <property type="entry name" value="Tscrpt_reg_HTH_GntR"/>
</dbReference>
<evidence type="ECO:0000313" key="5">
    <source>
        <dbReference type="EMBL" id="MYM85428.1"/>
    </source>
</evidence>
<dbReference type="SUPFAM" id="SSF64288">
    <property type="entry name" value="Chorismate lyase-like"/>
    <property type="match status" value="1"/>
</dbReference>
<evidence type="ECO:0000256" key="1">
    <source>
        <dbReference type="ARBA" id="ARBA00023015"/>
    </source>
</evidence>
<feature type="domain" description="HTH gntR-type" evidence="4">
    <location>
        <begin position="13"/>
        <end position="81"/>
    </location>
</feature>
<dbReference type="InterPro" id="IPR036388">
    <property type="entry name" value="WH-like_DNA-bd_sf"/>
</dbReference>
<dbReference type="InterPro" id="IPR011663">
    <property type="entry name" value="UTRA"/>
</dbReference>
<dbReference type="PANTHER" id="PTHR44846:SF1">
    <property type="entry name" value="MANNOSYL-D-GLYCERATE TRANSPORT_METABOLISM SYSTEM REPRESSOR MNGR-RELATED"/>
    <property type="match status" value="1"/>
</dbReference>
<reference evidence="5 6" key="1">
    <citation type="submission" date="2019-12" db="EMBL/GenBank/DDBJ databases">
        <title>Novel species isolated from a subtropical stream in China.</title>
        <authorList>
            <person name="Lu H."/>
        </authorList>
    </citation>
    <scope>NUCLEOTIDE SEQUENCE [LARGE SCALE GENOMIC DNA]</scope>
    <source>
        <strain evidence="5 6">FT50W</strain>
    </source>
</reference>
<gene>
    <name evidence="5" type="ORF">GTP44_26275</name>
</gene>
<keyword evidence="2" id="KW-0238">DNA-binding</keyword>
<evidence type="ECO:0000256" key="3">
    <source>
        <dbReference type="ARBA" id="ARBA00023163"/>
    </source>
</evidence>
<dbReference type="CDD" id="cd07377">
    <property type="entry name" value="WHTH_GntR"/>
    <property type="match status" value="1"/>
</dbReference>
<dbReference type="InterPro" id="IPR036390">
    <property type="entry name" value="WH_DNA-bd_sf"/>
</dbReference>
<dbReference type="InterPro" id="IPR028978">
    <property type="entry name" value="Chorismate_lyase_/UTRA_dom_sf"/>
</dbReference>
<dbReference type="Gene3D" id="3.40.1410.10">
    <property type="entry name" value="Chorismate lyase-like"/>
    <property type="match status" value="1"/>
</dbReference>